<feature type="transmembrane region" description="Helical" evidence="12">
    <location>
        <begin position="1317"/>
        <end position="1338"/>
    </location>
</feature>
<feature type="transmembrane region" description="Helical" evidence="12">
    <location>
        <begin position="1078"/>
        <end position="1099"/>
    </location>
</feature>
<feature type="domain" description="Piezo THU9 and anchor" evidence="17">
    <location>
        <begin position="1934"/>
        <end position="2173"/>
    </location>
</feature>
<feature type="domain" description="Piezo transmembrane helical unit" evidence="15">
    <location>
        <begin position="1715"/>
        <end position="1834"/>
    </location>
</feature>
<evidence type="ECO:0000256" key="7">
    <source>
        <dbReference type="ARBA" id="ARBA00023065"/>
    </source>
</evidence>
<dbReference type="PANTHER" id="PTHR47049:SF2">
    <property type="entry name" value="PIEZO-TYPE MECHANOSENSITIVE ION CHANNEL HOMOLOG"/>
    <property type="match status" value="1"/>
</dbReference>
<dbReference type="GO" id="GO:0005886">
    <property type="term" value="C:plasma membrane"/>
    <property type="evidence" value="ECO:0007669"/>
    <property type="project" value="UniProtKB-SubCell"/>
</dbReference>
<feature type="coiled-coil region" evidence="10">
    <location>
        <begin position="1431"/>
        <end position="1458"/>
    </location>
</feature>
<gene>
    <name evidence="18" type="ORF">FSP39_003276</name>
</gene>
<keyword evidence="4" id="KW-1003">Cell membrane</keyword>
<feature type="compositionally biased region" description="Basic and acidic residues" evidence="11">
    <location>
        <begin position="505"/>
        <end position="515"/>
    </location>
</feature>
<evidence type="ECO:0000259" key="15">
    <source>
        <dbReference type="Pfam" id="PF23188"/>
    </source>
</evidence>
<evidence type="ECO:0000256" key="5">
    <source>
        <dbReference type="ARBA" id="ARBA00022692"/>
    </source>
</evidence>
<feature type="compositionally biased region" description="Acidic residues" evidence="11">
    <location>
        <begin position="1536"/>
        <end position="1545"/>
    </location>
</feature>
<feature type="compositionally biased region" description="Polar residues" evidence="11">
    <location>
        <begin position="1878"/>
        <end position="1887"/>
    </location>
</feature>
<feature type="domain" description="Piezo TM25-28" evidence="14">
    <location>
        <begin position="1235"/>
        <end position="1465"/>
    </location>
</feature>
<organism evidence="18 19">
    <name type="scientific">Pinctada imbricata</name>
    <name type="common">Atlantic pearl-oyster</name>
    <name type="synonym">Pinctada martensii</name>
    <dbReference type="NCBI Taxonomy" id="66713"/>
    <lineage>
        <taxon>Eukaryota</taxon>
        <taxon>Metazoa</taxon>
        <taxon>Spiralia</taxon>
        <taxon>Lophotrochozoa</taxon>
        <taxon>Mollusca</taxon>
        <taxon>Bivalvia</taxon>
        <taxon>Autobranchia</taxon>
        <taxon>Pteriomorphia</taxon>
        <taxon>Pterioida</taxon>
        <taxon>Pterioidea</taxon>
        <taxon>Pteriidae</taxon>
        <taxon>Pinctada</taxon>
    </lineage>
</organism>
<evidence type="ECO:0008006" key="20">
    <source>
        <dbReference type="Google" id="ProtNLM"/>
    </source>
</evidence>
<keyword evidence="3" id="KW-0813">Transport</keyword>
<feature type="transmembrane region" description="Helical" evidence="12">
    <location>
        <begin position="604"/>
        <end position="625"/>
    </location>
</feature>
<feature type="domain" description="Piezo TM1-24" evidence="16">
    <location>
        <begin position="186"/>
        <end position="844"/>
    </location>
</feature>
<evidence type="ECO:0000256" key="3">
    <source>
        <dbReference type="ARBA" id="ARBA00022448"/>
    </source>
</evidence>
<feature type="transmembrane region" description="Helical" evidence="12">
    <location>
        <begin position="1283"/>
        <end position="1305"/>
    </location>
</feature>
<feature type="region of interest" description="Disordered" evidence="11">
    <location>
        <begin position="1487"/>
        <end position="1512"/>
    </location>
</feature>
<keyword evidence="8 12" id="KW-0472">Membrane</keyword>
<evidence type="ECO:0000313" key="18">
    <source>
        <dbReference type="EMBL" id="KAK3085436.1"/>
    </source>
</evidence>
<feature type="transmembrane region" description="Helical" evidence="12">
    <location>
        <begin position="2042"/>
        <end position="2059"/>
    </location>
</feature>
<keyword evidence="10" id="KW-0175">Coiled coil</keyword>
<evidence type="ECO:0000256" key="1">
    <source>
        <dbReference type="ARBA" id="ARBA00004651"/>
    </source>
</evidence>
<feature type="compositionally biased region" description="Basic and acidic residues" evidence="11">
    <location>
        <begin position="1651"/>
        <end position="1662"/>
    </location>
</feature>
<feature type="transmembrane region" description="Helical" evidence="12">
    <location>
        <begin position="1128"/>
        <end position="1150"/>
    </location>
</feature>
<feature type="domain" description="Piezo non-specific cation channel cap" evidence="13">
    <location>
        <begin position="2221"/>
        <end position="2512"/>
    </location>
</feature>
<evidence type="ECO:0000256" key="12">
    <source>
        <dbReference type="SAM" id="Phobius"/>
    </source>
</evidence>
<comment type="subcellular location">
    <subcellularLocation>
        <location evidence="1">Cell membrane</location>
        <topology evidence="1">Multi-pass membrane protein</topology>
    </subcellularLocation>
</comment>
<evidence type="ECO:0000313" key="19">
    <source>
        <dbReference type="Proteomes" id="UP001186944"/>
    </source>
</evidence>
<feature type="transmembrane region" description="Helical" evidence="12">
    <location>
        <begin position="711"/>
        <end position="731"/>
    </location>
</feature>
<evidence type="ECO:0000259" key="16">
    <source>
        <dbReference type="Pfam" id="PF24871"/>
    </source>
</evidence>
<dbReference type="Pfam" id="PF23188">
    <property type="entry name" value="THU_Piezo1"/>
    <property type="match status" value="1"/>
</dbReference>
<evidence type="ECO:0000256" key="9">
    <source>
        <dbReference type="ARBA" id="ARBA00023303"/>
    </source>
</evidence>
<dbReference type="InterPro" id="IPR027272">
    <property type="entry name" value="Piezo"/>
</dbReference>
<feature type="transmembrane region" description="Helical" evidence="12">
    <location>
        <begin position="737"/>
        <end position="754"/>
    </location>
</feature>
<feature type="compositionally biased region" description="Basic residues" evidence="11">
    <location>
        <begin position="468"/>
        <end position="477"/>
    </location>
</feature>
<keyword evidence="5 12" id="KW-0812">Transmembrane</keyword>
<feature type="region of interest" description="Disordered" evidence="11">
    <location>
        <begin position="1634"/>
        <end position="1662"/>
    </location>
</feature>
<feature type="transmembrane region" description="Helical" evidence="12">
    <location>
        <begin position="1936"/>
        <end position="1958"/>
    </location>
</feature>
<dbReference type="InterPro" id="IPR031334">
    <property type="entry name" value="Piezo_cap_dom"/>
</dbReference>
<feature type="transmembrane region" description="Helical" evidence="12">
    <location>
        <begin position="2009"/>
        <end position="2030"/>
    </location>
</feature>
<feature type="transmembrane region" description="Helical" evidence="12">
    <location>
        <begin position="2111"/>
        <end position="2130"/>
    </location>
</feature>
<feature type="region of interest" description="Disordered" evidence="11">
    <location>
        <begin position="1527"/>
        <end position="1569"/>
    </location>
</feature>
<feature type="transmembrane region" description="Helical" evidence="12">
    <location>
        <begin position="1105"/>
        <end position="1121"/>
    </location>
</feature>
<feature type="transmembrane region" description="Helical" evidence="12">
    <location>
        <begin position="923"/>
        <end position="953"/>
    </location>
</feature>
<keyword evidence="19" id="KW-1185">Reference proteome</keyword>
<feature type="transmembrane region" description="Helical" evidence="12">
    <location>
        <begin position="552"/>
        <end position="573"/>
    </location>
</feature>
<name>A0AA88XHG9_PINIB</name>
<dbReference type="GO" id="GO:0008381">
    <property type="term" value="F:mechanosensitive monoatomic ion channel activity"/>
    <property type="evidence" value="ECO:0007669"/>
    <property type="project" value="InterPro"/>
</dbReference>
<evidence type="ECO:0000259" key="14">
    <source>
        <dbReference type="Pfam" id="PF15917"/>
    </source>
</evidence>
<dbReference type="PANTHER" id="PTHR47049">
    <property type="entry name" value="PIEZO-TYPE MECHANOSENSITIVE ION CHANNEL HOMOLOG"/>
    <property type="match status" value="1"/>
</dbReference>
<feature type="transmembrane region" description="Helical" evidence="12">
    <location>
        <begin position="1978"/>
        <end position="2000"/>
    </location>
</feature>
<comment type="caution">
    <text evidence="18">The sequence shown here is derived from an EMBL/GenBank/DDBJ whole genome shotgun (WGS) entry which is preliminary data.</text>
</comment>
<feature type="transmembrane region" description="Helical" evidence="12">
    <location>
        <begin position="766"/>
        <end position="786"/>
    </location>
</feature>
<evidence type="ECO:0000256" key="11">
    <source>
        <dbReference type="SAM" id="MobiDB-lite"/>
    </source>
</evidence>
<dbReference type="Proteomes" id="UP001186944">
    <property type="component" value="Unassembled WGS sequence"/>
</dbReference>
<feature type="compositionally biased region" description="Acidic residues" evidence="11">
    <location>
        <begin position="1552"/>
        <end position="1563"/>
    </location>
</feature>
<feature type="region of interest" description="Disordered" evidence="11">
    <location>
        <begin position="1847"/>
        <end position="1908"/>
    </location>
</feature>
<evidence type="ECO:0000259" key="13">
    <source>
        <dbReference type="Pfam" id="PF12166"/>
    </source>
</evidence>
<feature type="transmembrane region" description="Helical" evidence="12">
    <location>
        <begin position="651"/>
        <end position="672"/>
    </location>
</feature>
<feature type="transmembrane region" description="Helical" evidence="12">
    <location>
        <begin position="176"/>
        <end position="200"/>
    </location>
</feature>
<proteinExistence type="inferred from homology"/>
<dbReference type="Pfam" id="PF12166">
    <property type="entry name" value="Piezo_cap"/>
    <property type="match status" value="1"/>
</dbReference>
<dbReference type="InterPro" id="IPR056770">
    <property type="entry name" value="Piezo_THU9_anchor"/>
</dbReference>
<comment type="similarity">
    <text evidence="2">Belongs to the PIEZO (TC 1.A.75) family.</text>
</comment>
<accession>A0AA88XHG9</accession>
<dbReference type="InterPro" id="IPR056768">
    <property type="entry name" value="THU_Piezo"/>
</dbReference>
<feature type="transmembrane region" description="Helical" evidence="12">
    <location>
        <begin position="365"/>
        <end position="385"/>
    </location>
</feature>
<feature type="compositionally biased region" description="Basic and acidic residues" evidence="11">
    <location>
        <begin position="478"/>
        <end position="493"/>
    </location>
</feature>
<evidence type="ECO:0000259" key="17">
    <source>
        <dbReference type="Pfam" id="PF24874"/>
    </source>
</evidence>
<feature type="transmembrane region" description="Helical" evidence="12">
    <location>
        <begin position="2079"/>
        <end position="2099"/>
    </location>
</feature>
<dbReference type="Pfam" id="PF15917">
    <property type="entry name" value="Piezo_TM25-28"/>
    <property type="match status" value="1"/>
</dbReference>
<dbReference type="InterPro" id="IPR056769">
    <property type="entry name" value="Piezo_TM1-24"/>
</dbReference>
<evidence type="ECO:0000256" key="4">
    <source>
        <dbReference type="ARBA" id="ARBA00022475"/>
    </source>
</evidence>
<feature type="transmembrane region" description="Helical" evidence="12">
    <location>
        <begin position="1722"/>
        <end position="1747"/>
    </location>
</feature>
<keyword evidence="6 12" id="KW-1133">Transmembrane helix</keyword>
<feature type="transmembrane region" description="Helical" evidence="12">
    <location>
        <begin position="258"/>
        <end position="280"/>
    </location>
</feature>
<dbReference type="EMBL" id="VSWD01000012">
    <property type="protein sequence ID" value="KAK3085436.1"/>
    <property type="molecule type" value="Genomic_DNA"/>
</dbReference>
<feature type="transmembrane region" description="Helical" evidence="12">
    <location>
        <begin position="337"/>
        <end position="353"/>
    </location>
</feature>
<feature type="transmembrane region" description="Helical" evidence="12">
    <location>
        <begin position="815"/>
        <end position="834"/>
    </location>
</feature>
<feature type="region of interest" description="Disordered" evidence="11">
    <location>
        <begin position="458"/>
        <end position="544"/>
    </location>
</feature>
<feature type="transmembrane region" description="Helical" evidence="12">
    <location>
        <begin position="1185"/>
        <end position="1205"/>
    </location>
</feature>
<evidence type="ECO:0000256" key="8">
    <source>
        <dbReference type="ARBA" id="ARBA00023136"/>
    </source>
</evidence>
<dbReference type="Pfam" id="PF24874">
    <property type="entry name" value="Piezo_THU9_anchor"/>
    <property type="match status" value="1"/>
</dbReference>
<keyword evidence="9" id="KW-0407">Ion channel</keyword>
<dbReference type="Pfam" id="PF24871">
    <property type="entry name" value="Piezo_TM1-24"/>
    <property type="match status" value="1"/>
</dbReference>
<protein>
    <recommendedName>
        <fullName evidence="20">Piezo-type mechanosensitive ion channel component</fullName>
    </recommendedName>
</protein>
<sequence>MGDCCHVSSKWCIYPGFMRTTLPRFRLSRDNEDRTPPQRYKMTTQTKRWEPSNTTYEHRAYEKQSLLCRLERVMHVLIFRGARQTFREDMRSGSLVVRGVLHLPNQISKCRWPFPRLGSCLLLQNLDRASHGVPSSDGMRWYKTVDSTIQRESLKRSYRRSGVMAPQISKVVCRTLFTLLLPLILLAGYTGIYLILIIVISGLGTLCHIVFHITLAAIATDAEPYGYDFPNCSQNEKIARTIAVERLDGVPFIHVLRLVFPDVFVLIASVLVYVLCRIFLKPSTSSEEQQSDSGLPLVQTRSRSRQRVDTFLYYIGEFLVVLLLAACGIIVPSLISAIYFLSFLFIATWWSFYRRLGRKFCIFRVFILVWSGLHILVLYLCQIQIVQDDILTDNTSLVQRLLGLTEVIKVNCDRPWEVQFHDAYNWPFYVNPALILVLYFIVAIETKRWYLKKSLHAKDGEPSPLQHDRKKSRRKRSSERQVLPEHSEQHESLVDAEQQQSYSTFEERQEKREEDPGTPTMVDSDDEPDGGADSKVKEKKPRRKKDNVKRSTLISIFVYTMKQSYVLTLIAMMAWSITFHSWLTFVLLLAACFIWMVPQSRRACLLCSPVIMLYGECLLLIQFVYGLQLTTSELPSKVNGVNLEEIGLKRYQYPCLQLGLQVLFTAMFWLAVRQWMRERQETFPSSEQEVQMESLKDGSQGGGMGSWLSSYIWEFLAKYWILVCTGMMLIISLQEVVIYRIIYLFLLLYFVLAFQMCYKIWRLTMYIFWWVVIVYSMIVLIVVYTYQFQDFPGYWKKTGLSDQVLSDIGLRKFDIAGLFTQLLTPTSFVIVIILQVHYFHNRFLVINNIERTSKDDLPLSAPGTSETDGGTTTETESKILRKTKRWKRKCDHYFRKIWTRCSEIWAVVSAILWRVTEIHIVKVVLFVIVMVCVTEVSCISAVYMILISLFLPITGAWQLMSHLCQVWTAIVLLAKMIYQLNIVEKDYWNSNCTLHTGNGTDVINNAEYVGLDKTDKFLYYARNYIGIMLILAFERVVYYHQYQTYNQSGMPRPMKGVIFPEIKRPDADRGLLSCAKFFANYFFYKYGLEICYIMIAGTISIRVDVFSVIYAIILGILLLLSRQGNARIWPIITIILALLLPIQYLMVLGMPQGLCYEYPWDSGKDLDRNLEKWLFLPDFNYPPEAIKLVADFFLLLFVCLQWLVFRMEATFRREQQKLDEYGGGDNSDILVEVEANRPVPVLDFTSHIHSYLDVLKNGFFTYMFWVTLFIVFIAGTIRINLFSLGYVIAVFCFMWYGQEFIIYPLRTVRKKWKYLIFFNYLVLLLKAALQLLGCVYITDPLDLYNNQCWVVQLLGLTCLHPSEVYQPGKPDSTCVVEEDDTGLMWDVVCFTFLLLQLRIYNSHYFRHVVSSTEAQNNLSSRGAQLINNILIQAVQEQKEREKKVLQKIKKKMHILKAKQKKSAKADFIEPDDHFQAIRSGDYYLFEENDMDDEDPTTISIGRDTSDEEEEEGLDPIKLISTAIESGADAAVKQTEEAEESKEEEPEQKKEEDKEEQEDECSEEEEKKEPSKLDKVKNIFILILKLIEGIADTLINIFNDISKNYRMVADSLEEDMKSEKEKIRLSKSETKVKTESLEVDVEAEDGGASADSDGKPSSKDKDRTSLVEIEIDVPASEDTTDGARRPIDLHKKKEKFEKSKPKIFQLLEATYYVIVARSEFVCYFLMILNVIVYASLLSLPLPLMVFLWAMLSVPRPSKTFWITVITYTEAVVVVKYLFQFGFFPWNEEINLHNSPFWPPRIIGIEKRDHYATADLVLLLALFIHRSILKRYGLWKDAEDITADLNKAEQAMSTPTTPVPVDGAETEEPEITKGAKQLEITDSIQSTSGRDTEDSASLEEGGKDKKKKEKPSLSAFLEPFREFYRQLTNPAFNATTDVYASMFLCDFINFVIIVLGYSAFGPVQSTGRGDVTSYITENKVPVLFLIMLLAQFFLIVIDRALYLRKNVLGKFIFQIILVILIHIWMFFILPLYTERKFSDNTPAQLFYFIKCVYFALSAYQIRSSYPTRILGNFLTKKYNYVNLFLFKGFLAIPFLLELRVVMDWMWTDSTLAIGSWLQMEDIYANIYVLKCWRESERKYPTPRSVKKRKLVKYGVGGLLLILIIFIIWFPLVVFSFANTIFVPNIPVEVSTAIAIGGYQPIFQVQAQGSSIQTYTPYRFKGLLENFNGQTEDDRRATSFINAFEYNDVCSVTLNGQSTSNWGISPPSKEDLIKSLNDSNSKVTLEFDISFRRQPKSGDSGQTLSNQYVLELNEKNKDELVNMIQNPLSVSETNGVRIEHVFPKFFHLTSTISHEESILQEGGRTNVTLMFKRDNSSGVENQWWEVQELYCGSSKTEPKPCDSVHPTKSSEDITLVILNDRVAPPEGVLSKITGYGIIGLYITFILLIGRILRLSTTGLQEGIAFKELPYVDNILRLCLDIYLVREMVEFRLEEDLYAKLLFVYRSPETMIKWTRLPNDLIVTDAKKND</sequence>
<evidence type="ECO:0000256" key="6">
    <source>
        <dbReference type="ARBA" id="ARBA00022989"/>
    </source>
</evidence>
<feature type="transmembrane region" description="Helical" evidence="12">
    <location>
        <begin position="426"/>
        <end position="444"/>
    </location>
</feature>
<feature type="transmembrane region" description="Helical" evidence="12">
    <location>
        <begin position="311"/>
        <end position="331"/>
    </location>
</feature>
<feature type="transmembrane region" description="Helical" evidence="12">
    <location>
        <begin position="2151"/>
        <end position="2175"/>
    </location>
</feature>
<feature type="transmembrane region" description="Helical" evidence="12">
    <location>
        <begin position="1759"/>
        <end position="1777"/>
    </location>
</feature>
<keyword evidence="7" id="KW-0406">Ion transport</keyword>
<feature type="transmembrane region" description="Helical" evidence="12">
    <location>
        <begin position="1259"/>
        <end position="1277"/>
    </location>
</feature>
<feature type="transmembrane region" description="Helical" evidence="12">
    <location>
        <begin position="2429"/>
        <end position="2449"/>
    </location>
</feature>
<evidence type="ECO:0000256" key="10">
    <source>
        <dbReference type="SAM" id="Coils"/>
    </source>
</evidence>
<feature type="transmembrane region" description="Helical" evidence="12">
    <location>
        <begin position="579"/>
        <end position="597"/>
    </location>
</feature>
<dbReference type="InterPro" id="IPR031805">
    <property type="entry name" value="Piezo_TM25-28"/>
</dbReference>
<reference evidence="18" key="1">
    <citation type="submission" date="2019-08" db="EMBL/GenBank/DDBJ databases">
        <title>The improved chromosome-level genome for the pearl oyster Pinctada fucata martensii using PacBio sequencing and Hi-C.</title>
        <authorList>
            <person name="Zheng Z."/>
        </authorList>
    </citation>
    <scope>NUCLEOTIDE SEQUENCE</scope>
    <source>
        <strain evidence="18">ZZ-2019</strain>
        <tissue evidence="18">Adductor muscle</tissue>
    </source>
</reference>
<feature type="coiled-coil region" evidence="10">
    <location>
        <begin position="1601"/>
        <end position="1628"/>
    </location>
</feature>
<evidence type="ECO:0000256" key="2">
    <source>
        <dbReference type="ARBA" id="ARBA00007821"/>
    </source>
</evidence>